<dbReference type="Proteomes" id="UP000433652">
    <property type="component" value="Unassembled WGS sequence"/>
</dbReference>
<dbReference type="RefSeq" id="WP_159794386.1">
    <property type="nucleotide sequence ID" value="NZ_WTYM01000037.1"/>
</dbReference>
<protein>
    <recommendedName>
        <fullName evidence="3">PilZ domain-containing protein</fullName>
    </recommendedName>
</protein>
<evidence type="ECO:0008006" key="3">
    <source>
        <dbReference type="Google" id="ProtNLM"/>
    </source>
</evidence>
<organism evidence="1 2">
    <name type="scientific">Croceibacterium salegens</name>
    <dbReference type="NCBI Taxonomy" id="1737568"/>
    <lineage>
        <taxon>Bacteria</taxon>
        <taxon>Pseudomonadati</taxon>
        <taxon>Pseudomonadota</taxon>
        <taxon>Alphaproteobacteria</taxon>
        <taxon>Sphingomonadales</taxon>
        <taxon>Erythrobacteraceae</taxon>
        <taxon>Croceibacterium</taxon>
    </lineage>
</organism>
<dbReference type="OrthoDB" id="7428323at2"/>
<evidence type="ECO:0000313" key="1">
    <source>
        <dbReference type="EMBL" id="MXO59701.1"/>
    </source>
</evidence>
<dbReference type="EMBL" id="WTYM01000037">
    <property type="protein sequence ID" value="MXO59701.1"/>
    <property type="molecule type" value="Genomic_DNA"/>
</dbReference>
<proteinExistence type="predicted"/>
<sequence length="268" mass="29363">MMDELEQGKCMRKERRRGFRAPLKLKISISDCGIDPQQVLLTDISPFGCTIADGILAQVPQAISVELPGLDSQPATIRWVQRNGAGIAFDRPLHPSVVAYFLNSGHANVEARPGQRLPANRASESSKSRKEQILAGQAEPFMRILAKKQTQSRCRSLQGLIRRHTSRLADHRLERRYPPIIGKEDSVSVGGETAKVVNVSPSGLQVELGTVNDIGSTLLVVFEGFACIAAQVVWAGRGQVGLALPQDSIDLYEIFDHEPKHELLNGTL</sequence>
<keyword evidence="2" id="KW-1185">Reference proteome</keyword>
<dbReference type="SUPFAM" id="SSF141371">
    <property type="entry name" value="PilZ domain-like"/>
    <property type="match status" value="1"/>
</dbReference>
<comment type="caution">
    <text evidence="1">The sequence shown here is derived from an EMBL/GenBank/DDBJ whole genome shotgun (WGS) entry which is preliminary data.</text>
</comment>
<reference evidence="1 2" key="1">
    <citation type="submission" date="2019-12" db="EMBL/GenBank/DDBJ databases">
        <title>Genomic-based taxomic classification of the family Erythrobacteraceae.</title>
        <authorList>
            <person name="Xu L."/>
        </authorList>
    </citation>
    <scope>NUCLEOTIDE SEQUENCE [LARGE SCALE GENOMIC DNA]</scope>
    <source>
        <strain evidence="1 2">MCCC 1K01500</strain>
    </source>
</reference>
<dbReference type="AlphaFoldDB" id="A0A6I4SUW5"/>
<name>A0A6I4SUW5_9SPHN</name>
<accession>A0A6I4SUW5</accession>
<gene>
    <name evidence="1" type="ORF">GRI89_09135</name>
</gene>
<evidence type="ECO:0000313" key="2">
    <source>
        <dbReference type="Proteomes" id="UP000433652"/>
    </source>
</evidence>